<keyword evidence="3" id="KW-1185">Reference proteome</keyword>
<evidence type="ECO:0000313" key="3">
    <source>
        <dbReference type="Proteomes" id="UP001227101"/>
    </source>
</evidence>
<sequence length="123" mass="12285">MATLVMLLGGLLGLTLRSTIDPVRPAERPAPRWWPIAAGVGGGFLLGGLTGAVLIGVHPDSPLFTAGIGLSAALLTYCVFGSATTSLVRQGMARHTLIPALTHVVSGFGAATAGVALGAVLVS</sequence>
<keyword evidence="1" id="KW-1133">Transmembrane helix</keyword>
<feature type="transmembrane region" description="Helical" evidence="1">
    <location>
        <begin position="100"/>
        <end position="122"/>
    </location>
</feature>
<keyword evidence="1" id="KW-0812">Transmembrane</keyword>
<evidence type="ECO:0000256" key="1">
    <source>
        <dbReference type="SAM" id="Phobius"/>
    </source>
</evidence>
<organism evidence="2 3">
    <name type="scientific">Amycolatopsis nalaikhensis</name>
    <dbReference type="NCBI Taxonomy" id="715472"/>
    <lineage>
        <taxon>Bacteria</taxon>
        <taxon>Bacillati</taxon>
        <taxon>Actinomycetota</taxon>
        <taxon>Actinomycetes</taxon>
        <taxon>Pseudonocardiales</taxon>
        <taxon>Pseudonocardiaceae</taxon>
        <taxon>Amycolatopsis</taxon>
    </lineage>
</organism>
<dbReference type="EMBL" id="CP127173">
    <property type="protein sequence ID" value="WIV59139.1"/>
    <property type="molecule type" value="Genomic_DNA"/>
</dbReference>
<dbReference type="RefSeq" id="WP_285456617.1">
    <property type="nucleotide sequence ID" value="NZ_CP127173.1"/>
</dbReference>
<dbReference type="Proteomes" id="UP001227101">
    <property type="component" value="Chromosome"/>
</dbReference>
<gene>
    <name evidence="2" type="ORF">QP939_11165</name>
</gene>
<feature type="transmembrane region" description="Helical" evidence="1">
    <location>
        <begin position="63"/>
        <end position="88"/>
    </location>
</feature>
<proteinExistence type="predicted"/>
<name>A0ABY8XTW6_9PSEU</name>
<evidence type="ECO:0000313" key="2">
    <source>
        <dbReference type="EMBL" id="WIV59139.1"/>
    </source>
</evidence>
<protein>
    <recommendedName>
        <fullName evidence="4">Fluoride ion transporter CrcB</fullName>
    </recommendedName>
</protein>
<accession>A0ABY8XTW6</accession>
<reference evidence="2 3" key="1">
    <citation type="submission" date="2023-06" db="EMBL/GenBank/DDBJ databases">
        <authorList>
            <person name="Oyuntsetseg B."/>
            <person name="Kim S.B."/>
        </authorList>
    </citation>
    <scope>NUCLEOTIDE SEQUENCE [LARGE SCALE GENOMIC DNA]</scope>
    <source>
        <strain evidence="2 3">2-2</strain>
    </source>
</reference>
<feature type="transmembrane region" description="Helical" evidence="1">
    <location>
        <begin position="33"/>
        <end position="56"/>
    </location>
</feature>
<keyword evidence="1" id="KW-0472">Membrane</keyword>
<evidence type="ECO:0008006" key="4">
    <source>
        <dbReference type="Google" id="ProtNLM"/>
    </source>
</evidence>